<dbReference type="EMBL" id="CACTIH010009177">
    <property type="protein sequence ID" value="CAA3026754.1"/>
    <property type="molecule type" value="Genomic_DNA"/>
</dbReference>
<dbReference type="OrthoDB" id="8048523at2759"/>
<accession>A0A8S0V0E0</accession>
<keyword evidence="2" id="KW-0812">Transmembrane</keyword>
<evidence type="ECO:0000256" key="1">
    <source>
        <dbReference type="SAM" id="MobiDB-lite"/>
    </source>
</evidence>
<name>A0A8S0V0E0_OLEEU</name>
<evidence type="ECO:0000313" key="4">
    <source>
        <dbReference type="Proteomes" id="UP000594638"/>
    </source>
</evidence>
<evidence type="ECO:0000256" key="2">
    <source>
        <dbReference type="SAM" id="Phobius"/>
    </source>
</evidence>
<keyword evidence="4" id="KW-1185">Reference proteome</keyword>
<dbReference type="AlphaFoldDB" id="A0A8S0V0E0"/>
<keyword evidence="2" id="KW-1133">Transmembrane helix</keyword>
<organism evidence="3 4">
    <name type="scientific">Olea europaea subsp. europaea</name>
    <dbReference type="NCBI Taxonomy" id="158383"/>
    <lineage>
        <taxon>Eukaryota</taxon>
        <taxon>Viridiplantae</taxon>
        <taxon>Streptophyta</taxon>
        <taxon>Embryophyta</taxon>
        <taxon>Tracheophyta</taxon>
        <taxon>Spermatophyta</taxon>
        <taxon>Magnoliopsida</taxon>
        <taxon>eudicotyledons</taxon>
        <taxon>Gunneridae</taxon>
        <taxon>Pentapetalae</taxon>
        <taxon>asterids</taxon>
        <taxon>lamiids</taxon>
        <taxon>Lamiales</taxon>
        <taxon>Oleaceae</taxon>
        <taxon>Oleeae</taxon>
        <taxon>Olea</taxon>
    </lineage>
</organism>
<keyword evidence="2" id="KW-0472">Membrane</keyword>
<comment type="caution">
    <text evidence="3">The sequence shown here is derived from an EMBL/GenBank/DDBJ whole genome shotgun (WGS) entry which is preliminary data.</text>
</comment>
<sequence length="123" mass="14230">MFGGGGSWMQLPTPYYTALLYTTSTVILVLQCLYYDYFYKCWRNKEKEPIQEVEEVKKPLKPPKPDATTIPIPSGTAEVTPEKDVYYYAKIVGRQHTSTFSMMREIKVHPRNMLANLSQSRDL</sequence>
<dbReference type="Proteomes" id="UP000594638">
    <property type="component" value="Unassembled WGS sequence"/>
</dbReference>
<gene>
    <name evidence="3" type="ORF">OLEA9_A011698</name>
</gene>
<protein>
    <submittedName>
        <fullName evidence="3">Protein GLUTAMINE DUMPER 3</fullName>
    </submittedName>
</protein>
<feature type="transmembrane region" description="Helical" evidence="2">
    <location>
        <begin position="15"/>
        <end position="37"/>
    </location>
</feature>
<evidence type="ECO:0000313" key="3">
    <source>
        <dbReference type="EMBL" id="CAA3026754.1"/>
    </source>
</evidence>
<reference evidence="3 4" key="1">
    <citation type="submission" date="2019-12" db="EMBL/GenBank/DDBJ databases">
        <authorList>
            <person name="Alioto T."/>
            <person name="Alioto T."/>
            <person name="Gomez Garrido J."/>
        </authorList>
    </citation>
    <scope>NUCLEOTIDE SEQUENCE [LARGE SCALE GENOMIC DNA]</scope>
</reference>
<feature type="region of interest" description="Disordered" evidence="1">
    <location>
        <begin position="54"/>
        <end position="76"/>
    </location>
</feature>
<proteinExistence type="predicted"/>
<dbReference type="Gramene" id="OE9A011698T1">
    <property type="protein sequence ID" value="OE9A011698C1"/>
    <property type="gene ID" value="OE9A011698"/>
</dbReference>